<accession>A0A6J7KA17</accession>
<dbReference type="AlphaFoldDB" id="A0A6J7KA17"/>
<evidence type="ECO:0000259" key="1">
    <source>
        <dbReference type="Pfam" id="PF20091"/>
    </source>
</evidence>
<dbReference type="EMBL" id="CAESGF010000015">
    <property type="protein sequence ID" value="CAB4364590.1"/>
    <property type="molecule type" value="Genomic_DNA"/>
</dbReference>
<organism evidence="4">
    <name type="scientific">freshwater metagenome</name>
    <dbReference type="NCBI Taxonomy" id="449393"/>
    <lineage>
        <taxon>unclassified sequences</taxon>
        <taxon>metagenomes</taxon>
        <taxon>ecological metagenomes</taxon>
    </lineage>
</organism>
<dbReference type="InterPro" id="IPR045394">
    <property type="entry name" value="Abhydrolase_dom"/>
</dbReference>
<dbReference type="EMBL" id="CAEZYF010000016">
    <property type="protein sequence ID" value="CAB4733984.1"/>
    <property type="molecule type" value="Genomic_DNA"/>
</dbReference>
<proteinExistence type="predicted"/>
<feature type="domain" description="Alpha/beta hydrolase" evidence="1">
    <location>
        <begin position="12"/>
        <end position="456"/>
    </location>
</feature>
<gene>
    <name evidence="3" type="ORF">UFOPK2656_02336</name>
    <name evidence="4" type="ORF">UFOPK3651_02905</name>
    <name evidence="2" type="ORF">UFOPK4189_02349</name>
</gene>
<dbReference type="EMBL" id="CAFBMT010000024">
    <property type="protein sequence ID" value="CAB4951793.1"/>
    <property type="molecule type" value="Genomic_DNA"/>
</dbReference>
<evidence type="ECO:0000313" key="3">
    <source>
        <dbReference type="EMBL" id="CAB4733984.1"/>
    </source>
</evidence>
<name>A0A6J7KA17_9ZZZZ</name>
<evidence type="ECO:0000313" key="2">
    <source>
        <dbReference type="EMBL" id="CAB4364590.1"/>
    </source>
</evidence>
<sequence>MTTHQRRLPQLSGPIAGGTKGYPFGQVGEPLTRYGYEEHEYFVAGTAVRYEHVGDKGFDGVWGAARAGEAAFTTRMLVVLPTDPAAFNGTVIVDWLNVSAGFEILALEDDAIWEQGFAYVGISAQHVGVHGHPGQSLALTSWDPERYDSLHQPGDSYSYDIFSQAARLVTADRPGLSSGVDPLRGLQVRNVVAAGGSQSAGRLATYLNAVQPLERIFDAALLFTYFGMPSSLEDDATLNMSDPDSTVEQRYPEPALLRGDLGIPLFVINSECETLPHAFSRQLDDSGYRFWEVAGTSHATVPDMGAIIAKIMRDGLMMPMPEGPNDLPPMNEVSWRPVAAACLAQLHRWVDEGVLPSVQPRISVSVGSVGPTIDRDALGIALGGIRVPQVDVPTAAHSGVNGIVGPAFLNGSSIPFDEATLRRLYPDAATFIAANHVAAQRAFAQGVLLERGVAEAMLAAQAAAATLP</sequence>
<protein>
    <submittedName>
        <fullName evidence="4">Unannotated protein</fullName>
    </submittedName>
</protein>
<dbReference type="Pfam" id="PF20091">
    <property type="entry name" value="Abhydrolase_10"/>
    <property type="match status" value="1"/>
</dbReference>
<evidence type="ECO:0000313" key="4">
    <source>
        <dbReference type="EMBL" id="CAB4951793.1"/>
    </source>
</evidence>
<reference evidence="4" key="1">
    <citation type="submission" date="2020-05" db="EMBL/GenBank/DDBJ databases">
        <authorList>
            <person name="Chiriac C."/>
            <person name="Salcher M."/>
            <person name="Ghai R."/>
            <person name="Kavagutti S V."/>
        </authorList>
    </citation>
    <scope>NUCLEOTIDE SEQUENCE</scope>
</reference>